<feature type="chain" id="PRO_5040469111" description="Cystatin domain-containing protein" evidence="3">
    <location>
        <begin position="30"/>
        <end position="164"/>
    </location>
</feature>
<feature type="domain" description="Cystatin" evidence="4">
    <location>
        <begin position="34"/>
        <end position="130"/>
    </location>
</feature>
<dbReference type="Pfam" id="PF16845">
    <property type="entry name" value="SQAPI"/>
    <property type="match status" value="1"/>
</dbReference>
<name>A0A9P0ZID4_CUSEU</name>
<feature type="signal peptide" evidence="3">
    <location>
        <begin position="1"/>
        <end position="29"/>
    </location>
</feature>
<evidence type="ECO:0000256" key="1">
    <source>
        <dbReference type="ARBA" id="ARBA00022690"/>
    </source>
</evidence>
<evidence type="ECO:0000256" key="3">
    <source>
        <dbReference type="SAM" id="SignalP"/>
    </source>
</evidence>
<dbReference type="GO" id="GO:0004869">
    <property type="term" value="F:cysteine-type endopeptidase inhibitor activity"/>
    <property type="evidence" value="ECO:0007669"/>
    <property type="project" value="UniProtKB-KW"/>
</dbReference>
<keyword evidence="6" id="KW-1185">Reference proteome</keyword>
<evidence type="ECO:0000256" key="2">
    <source>
        <dbReference type="ARBA" id="ARBA00022704"/>
    </source>
</evidence>
<keyword evidence="2" id="KW-0789">Thiol protease inhibitor</keyword>
<evidence type="ECO:0000313" key="6">
    <source>
        <dbReference type="Proteomes" id="UP001152484"/>
    </source>
</evidence>
<keyword evidence="3" id="KW-0732">Signal</keyword>
<dbReference type="Gene3D" id="3.10.450.10">
    <property type="match status" value="1"/>
</dbReference>
<comment type="caution">
    <text evidence="5">The sequence shown here is derived from an EMBL/GenBank/DDBJ whole genome shotgun (WGS) entry which is preliminary data.</text>
</comment>
<dbReference type="EMBL" id="CAMAPE010000038">
    <property type="protein sequence ID" value="CAH9101238.1"/>
    <property type="molecule type" value="Genomic_DNA"/>
</dbReference>
<organism evidence="5 6">
    <name type="scientific">Cuscuta europaea</name>
    <name type="common">European dodder</name>
    <dbReference type="NCBI Taxonomy" id="41803"/>
    <lineage>
        <taxon>Eukaryota</taxon>
        <taxon>Viridiplantae</taxon>
        <taxon>Streptophyta</taxon>
        <taxon>Embryophyta</taxon>
        <taxon>Tracheophyta</taxon>
        <taxon>Spermatophyta</taxon>
        <taxon>Magnoliopsida</taxon>
        <taxon>eudicotyledons</taxon>
        <taxon>Gunneridae</taxon>
        <taxon>Pentapetalae</taxon>
        <taxon>asterids</taxon>
        <taxon>lamiids</taxon>
        <taxon>Solanales</taxon>
        <taxon>Convolvulaceae</taxon>
        <taxon>Cuscuteae</taxon>
        <taxon>Cuscuta</taxon>
        <taxon>Cuscuta subgen. Cuscuta</taxon>
    </lineage>
</organism>
<dbReference type="PANTHER" id="PTHR47373">
    <property type="entry name" value="CYSTEINE PROTEINASE INHIBITOR 2"/>
    <property type="match status" value="1"/>
</dbReference>
<dbReference type="InterPro" id="IPR018073">
    <property type="entry name" value="Prot_inh_cystat_CS"/>
</dbReference>
<dbReference type="CDD" id="cd00042">
    <property type="entry name" value="CY"/>
    <property type="match status" value="1"/>
</dbReference>
<reference evidence="5" key="1">
    <citation type="submission" date="2022-07" db="EMBL/GenBank/DDBJ databases">
        <authorList>
            <person name="Macas J."/>
            <person name="Novak P."/>
            <person name="Neumann P."/>
        </authorList>
    </citation>
    <scope>NUCLEOTIDE SEQUENCE</scope>
</reference>
<sequence length="164" mass="17967">MEGKKLVRLLKLPLLSLFLLLILAPPSSTAAVGRKVGGRKEVKDVKSNQEIQELGKYCVREYNKNLHGEAELLSFSEVVEAETQVVSGIKYYLKISAAGAANGVRRYYDAVVVVKPWAAKSKEVLKFAPSSPLPDITRLEPSSQKSSESAPKSDPIIINIDMLV</sequence>
<accession>A0A9P0ZID4</accession>
<dbReference type="AlphaFoldDB" id="A0A9P0ZID4"/>
<dbReference type="SMART" id="SM00043">
    <property type="entry name" value="CY"/>
    <property type="match status" value="1"/>
</dbReference>
<gene>
    <name evidence="5" type="ORF">CEURO_LOCUS15284</name>
</gene>
<proteinExistence type="predicted"/>
<keyword evidence="1" id="KW-0646">Protease inhibitor</keyword>
<dbReference type="PROSITE" id="PS00287">
    <property type="entry name" value="CYSTATIN"/>
    <property type="match status" value="1"/>
</dbReference>
<evidence type="ECO:0000259" key="4">
    <source>
        <dbReference type="SMART" id="SM00043"/>
    </source>
</evidence>
<dbReference type="InterPro" id="IPR000010">
    <property type="entry name" value="Cystatin_dom"/>
</dbReference>
<dbReference type="Proteomes" id="UP001152484">
    <property type="component" value="Unassembled WGS sequence"/>
</dbReference>
<dbReference type="PANTHER" id="PTHR47373:SF1">
    <property type="entry name" value="CYSTEINE PROTEINASE INHIBITOR 2"/>
    <property type="match status" value="1"/>
</dbReference>
<dbReference type="OrthoDB" id="1908104at2759"/>
<evidence type="ECO:0000313" key="5">
    <source>
        <dbReference type="EMBL" id="CAH9101238.1"/>
    </source>
</evidence>
<dbReference type="SUPFAM" id="SSF54403">
    <property type="entry name" value="Cystatin/monellin"/>
    <property type="match status" value="1"/>
</dbReference>
<protein>
    <recommendedName>
        <fullName evidence="4">Cystatin domain-containing protein</fullName>
    </recommendedName>
</protein>
<dbReference type="InterPro" id="IPR046350">
    <property type="entry name" value="Cystatin_sf"/>
</dbReference>